<evidence type="ECO:0000313" key="1">
    <source>
        <dbReference type="EMBL" id="VCW68813.1"/>
    </source>
</evidence>
<proteinExistence type="predicted"/>
<protein>
    <submittedName>
        <fullName evidence="1">Uncharacterized protein</fullName>
    </submittedName>
</protein>
<dbReference type="AlphaFoldDB" id="A0A9X9LI79"/>
<sequence>MASDICQASRKRKSHSPADVPSVLWIRNECPVFQRLLILHLNTMEKQMEVEIELLLTVVPCYGLWRYDN</sequence>
<organism evidence="1 2">
    <name type="scientific">Gulo gulo</name>
    <name type="common">Wolverine</name>
    <name type="synonym">Gluton</name>
    <dbReference type="NCBI Taxonomy" id="48420"/>
    <lineage>
        <taxon>Eukaryota</taxon>
        <taxon>Metazoa</taxon>
        <taxon>Chordata</taxon>
        <taxon>Craniata</taxon>
        <taxon>Vertebrata</taxon>
        <taxon>Euteleostomi</taxon>
        <taxon>Mammalia</taxon>
        <taxon>Eutheria</taxon>
        <taxon>Laurasiatheria</taxon>
        <taxon>Carnivora</taxon>
        <taxon>Caniformia</taxon>
        <taxon>Musteloidea</taxon>
        <taxon>Mustelidae</taxon>
        <taxon>Guloninae</taxon>
        <taxon>Gulo</taxon>
    </lineage>
</organism>
<accession>A0A9X9LI79</accession>
<keyword evidence="2" id="KW-1185">Reference proteome</keyword>
<evidence type="ECO:0000313" key="2">
    <source>
        <dbReference type="Proteomes" id="UP000269945"/>
    </source>
</evidence>
<reference evidence="1 2" key="1">
    <citation type="submission" date="2018-10" db="EMBL/GenBank/DDBJ databases">
        <authorList>
            <person name="Ekblom R."/>
            <person name="Jareborg N."/>
        </authorList>
    </citation>
    <scope>NUCLEOTIDE SEQUENCE [LARGE SCALE GENOMIC DNA]</scope>
    <source>
        <tissue evidence="1">Muscle</tissue>
    </source>
</reference>
<comment type="caution">
    <text evidence="1">The sequence shown here is derived from an EMBL/GenBank/DDBJ whole genome shotgun (WGS) entry which is preliminary data.</text>
</comment>
<dbReference type="Proteomes" id="UP000269945">
    <property type="component" value="Unassembled WGS sequence"/>
</dbReference>
<dbReference type="EMBL" id="CYRY02004302">
    <property type="protein sequence ID" value="VCW68813.1"/>
    <property type="molecule type" value="Genomic_DNA"/>
</dbReference>
<name>A0A9X9LI79_GULGU</name>
<gene>
    <name evidence="1" type="ORF">BN2614_LOCUS1</name>
</gene>